<name>A0ABZ1HQT6_STRPH</name>
<accession>A0ABZ1HQT6</accession>
<dbReference type="RefSeq" id="WP_326762535.1">
    <property type="nucleotide sequence ID" value="NZ_CP109135.1"/>
</dbReference>
<reference evidence="2 3" key="1">
    <citation type="submission" date="2022-10" db="EMBL/GenBank/DDBJ databases">
        <title>The complete genomes of actinobacterial strains from the NBC collection.</title>
        <authorList>
            <person name="Joergensen T.S."/>
            <person name="Alvarez Arevalo M."/>
            <person name="Sterndorff E.B."/>
            <person name="Faurdal D."/>
            <person name="Vuksanovic O."/>
            <person name="Mourched A.-S."/>
            <person name="Charusanti P."/>
            <person name="Shaw S."/>
            <person name="Blin K."/>
            <person name="Weber T."/>
        </authorList>
    </citation>
    <scope>NUCLEOTIDE SEQUENCE [LARGE SCALE GENOMIC DNA]</scope>
    <source>
        <strain evidence="2 3">NBC 01752</strain>
    </source>
</reference>
<dbReference type="EMBL" id="CP109135">
    <property type="protein sequence ID" value="WSD20969.1"/>
    <property type="molecule type" value="Genomic_DNA"/>
</dbReference>
<evidence type="ECO:0000313" key="2">
    <source>
        <dbReference type="EMBL" id="WSD20969.1"/>
    </source>
</evidence>
<proteinExistence type="predicted"/>
<keyword evidence="3" id="KW-1185">Reference proteome</keyword>
<protein>
    <submittedName>
        <fullName evidence="2">Uncharacterized protein</fullName>
    </submittedName>
</protein>
<feature type="region of interest" description="Disordered" evidence="1">
    <location>
        <begin position="1"/>
        <end position="76"/>
    </location>
</feature>
<sequence>MRGEDGVLIDALGSEPRRPDGLPGTPAARPRAGFQEAPNGGSWSARSLILSGSANGRDGSSRPSRPAASTCGNRKGRGLCEFLYGQLRPLGEACAFIVSGGTLCSE</sequence>
<organism evidence="2 3">
    <name type="scientific">Streptomyces phaeochromogenes</name>
    <dbReference type="NCBI Taxonomy" id="1923"/>
    <lineage>
        <taxon>Bacteria</taxon>
        <taxon>Bacillati</taxon>
        <taxon>Actinomycetota</taxon>
        <taxon>Actinomycetes</taxon>
        <taxon>Kitasatosporales</taxon>
        <taxon>Streptomycetaceae</taxon>
        <taxon>Streptomyces</taxon>
        <taxon>Streptomyces phaeochromogenes group</taxon>
    </lineage>
</organism>
<evidence type="ECO:0000256" key="1">
    <source>
        <dbReference type="SAM" id="MobiDB-lite"/>
    </source>
</evidence>
<dbReference type="Proteomes" id="UP001340816">
    <property type="component" value="Chromosome"/>
</dbReference>
<evidence type="ECO:0000313" key="3">
    <source>
        <dbReference type="Proteomes" id="UP001340816"/>
    </source>
</evidence>
<feature type="compositionally biased region" description="Polar residues" evidence="1">
    <location>
        <begin position="41"/>
        <end position="54"/>
    </location>
</feature>
<gene>
    <name evidence="2" type="ORF">OHB35_51320</name>
</gene>